<dbReference type="SUPFAM" id="SSF51679">
    <property type="entry name" value="Bacterial luciferase-like"/>
    <property type="match status" value="1"/>
</dbReference>
<keyword evidence="4" id="KW-1185">Reference proteome</keyword>
<gene>
    <name evidence="3" type="primary">yhbW</name>
    <name evidence="3" type="ORF">NFRAN_2633</name>
</gene>
<dbReference type="RefSeq" id="WP_197731181.1">
    <property type="nucleotide sequence ID" value="NZ_LR216287.1"/>
</dbReference>
<dbReference type="NCBIfam" id="TIGR03558">
    <property type="entry name" value="oxido_grp_1"/>
    <property type="match status" value="1"/>
</dbReference>
<dbReference type="EMBL" id="LR216287">
    <property type="protein sequence ID" value="VFJ14955.1"/>
    <property type="molecule type" value="Genomic_DNA"/>
</dbReference>
<comment type="similarity">
    <text evidence="1">To bacterial alkanal monooxygenase alpha and beta chains.</text>
</comment>
<dbReference type="Proteomes" id="UP000294299">
    <property type="component" value="Chromosome NFRAN"/>
</dbReference>
<dbReference type="AlphaFoldDB" id="A0A484ICA1"/>
<dbReference type="Pfam" id="PF00296">
    <property type="entry name" value="Bac_luciferase"/>
    <property type="match status" value="1"/>
</dbReference>
<protein>
    <submittedName>
        <fullName evidence="3">Putative enzyme</fullName>
    </submittedName>
</protein>
<dbReference type="InterPro" id="IPR011251">
    <property type="entry name" value="Luciferase-like_dom"/>
</dbReference>
<dbReference type="FunFam" id="3.20.20.30:FF:000002">
    <property type="entry name" value="LLM class flavin-dependent oxidoreductase"/>
    <property type="match status" value="1"/>
</dbReference>
<dbReference type="PANTHER" id="PTHR30137:SF6">
    <property type="entry name" value="LUCIFERASE-LIKE MONOOXYGENASE"/>
    <property type="match status" value="1"/>
</dbReference>
<evidence type="ECO:0000313" key="3">
    <source>
        <dbReference type="EMBL" id="VFJ14955.1"/>
    </source>
</evidence>
<dbReference type="InterPro" id="IPR050766">
    <property type="entry name" value="Bact_Lucif_Oxidored"/>
</dbReference>
<evidence type="ECO:0000256" key="1">
    <source>
        <dbReference type="ARBA" id="ARBA00007789"/>
    </source>
</evidence>
<sequence>MQHPITKNRVPFSVLDLVMVNTDGSPSQSMRNSLDLAQHVENWGYSRYWLAEHHNIKGIASAATSVLIGFIAGGTSKIKVGSGGIMLPNHSPLVVAEQFGTLECLYPGRIELGLGRAPGTDPLTAMALRRGNLEKSEDEFPTNLKELLDYFNPTRPDKKVRANPGEGLDIPVWLLGSSMFSARLAAELGLPFAFASHFAPTYLESAVNAYLENFQPSKYLKRPYVMAAVNIYAADSDKEAKRLFTSVQQMALGMIRRNHTLLQPPVDDMSNLWDSLEEYAVKERLKYSFVGDSCTVKKGLKTFLNRIHVDEIMAVSHIYDHVARLRSFEILASL</sequence>
<dbReference type="InterPro" id="IPR019949">
    <property type="entry name" value="CmoO-like"/>
</dbReference>
<evidence type="ECO:0000259" key="2">
    <source>
        <dbReference type="Pfam" id="PF00296"/>
    </source>
</evidence>
<reference evidence="3 4" key="1">
    <citation type="submission" date="2019-02" db="EMBL/GenBank/DDBJ databases">
        <authorList>
            <person name="Lehtovirta-Morley E L."/>
        </authorList>
    </citation>
    <scope>NUCLEOTIDE SEQUENCE [LARGE SCALE GENOMIC DNA]</scope>
    <source>
        <strain evidence="3">NFRAN1</strain>
    </source>
</reference>
<dbReference type="KEGG" id="nfn:NFRAN_2633"/>
<dbReference type="GO" id="GO:0016705">
    <property type="term" value="F:oxidoreductase activity, acting on paired donors, with incorporation or reduction of molecular oxygen"/>
    <property type="evidence" value="ECO:0007669"/>
    <property type="project" value="InterPro"/>
</dbReference>
<feature type="domain" description="Luciferase-like" evidence="2">
    <location>
        <begin position="12"/>
        <end position="247"/>
    </location>
</feature>
<name>A0A484ICA1_9ARCH</name>
<proteinExistence type="predicted"/>
<dbReference type="InterPro" id="IPR036661">
    <property type="entry name" value="Luciferase-like_sf"/>
</dbReference>
<organism evidence="3 4">
    <name type="scientific">Candidatus Nitrosocosmicus franklandianus</name>
    <dbReference type="NCBI Taxonomy" id="1798806"/>
    <lineage>
        <taxon>Archaea</taxon>
        <taxon>Nitrososphaerota</taxon>
        <taxon>Nitrososphaeria</taxon>
        <taxon>Nitrososphaerales</taxon>
        <taxon>Nitrososphaeraceae</taxon>
        <taxon>Candidatus Nitrosocosmicus</taxon>
    </lineage>
</organism>
<dbReference type="PANTHER" id="PTHR30137">
    <property type="entry name" value="LUCIFERASE-LIKE MONOOXYGENASE"/>
    <property type="match status" value="1"/>
</dbReference>
<dbReference type="GO" id="GO:0005829">
    <property type="term" value="C:cytosol"/>
    <property type="evidence" value="ECO:0007669"/>
    <property type="project" value="TreeGrafter"/>
</dbReference>
<evidence type="ECO:0000313" key="4">
    <source>
        <dbReference type="Proteomes" id="UP000294299"/>
    </source>
</evidence>
<accession>A0A484ICA1</accession>
<dbReference type="GeneID" id="39421785"/>
<dbReference type="OrthoDB" id="167712at2157"/>
<dbReference type="Gene3D" id="3.20.20.30">
    <property type="entry name" value="Luciferase-like domain"/>
    <property type="match status" value="1"/>
</dbReference>